<dbReference type="Pfam" id="PF02982">
    <property type="entry name" value="Scytalone_dh"/>
    <property type="match status" value="1"/>
</dbReference>
<keyword evidence="2" id="KW-0456">Lyase</keyword>
<dbReference type="Proteomes" id="UP000077154">
    <property type="component" value="Unassembled WGS sequence"/>
</dbReference>
<evidence type="ECO:0000313" key="5">
    <source>
        <dbReference type="EMBL" id="OAF55723.1"/>
    </source>
</evidence>
<dbReference type="RefSeq" id="XP_024321022.1">
    <property type="nucleotide sequence ID" value="XM_024471473.1"/>
</dbReference>
<dbReference type="AlphaFoldDB" id="A0A177A3R4"/>
<feature type="domain" description="Scytalone dehydratase-like" evidence="4">
    <location>
        <begin position="39"/>
        <end position="201"/>
    </location>
</feature>
<dbReference type="GeneID" id="36290953"/>
<comment type="similarity">
    <text evidence="1">Belongs to the scytalone dehydratase family.</text>
</comment>
<dbReference type="EMBL" id="KV441407">
    <property type="protein sequence ID" value="OAF55723.1"/>
    <property type="molecule type" value="Genomic_DNA"/>
</dbReference>
<gene>
    <name evidence="5" type="ORF">VC83_07909</name>
</gene>
<feature type="signal peptide" evidence="3">
    <location>
        <begin position="1"/>
        <end position="18"/>
    </location>
</feature>
<organism evidence="5">
    <name type="scientific">Pseudogymnoascus destructans</name>
    <dbReference type="NCBI Taxonomy" id="655981"/>
    <lineage>
        <taxon>Eukaryota</taxon>
        <taxon>Fungi</taxon>
        <taxon>Dikarya</taxon>
        <taxon>Ascomycota</taxon>
        <taxon>Pezizomycotina</taxon>
        <taxon>Leotiomycetes</taxon>
        <taxon>Thelebolales</taxon>
        <taxon>Thelebolaceae</taxon>
        <taxon>Pseudogymnoascus</taxon>
    </lineage>
</organism>
<sequence length="209" mass="23912">MILTIVTLLRNSLGGLMGLNFANGSAISSPIDSKKGKKQITFEEHLALSSLLFHWADSYDSKDWARLSRILAPVLLIDYTQVSGESYPSMAAASFVAMMSSPGFLGDPLLKTQHLLGACEWEKVDDDFVIARQQLRAGHLRFEDETHKVEKQRGHSHATNEFYFRRVWIKDEEGDQGRWEWRWAGLKPVVRWNEYDFETIFGGFECPRV</sequence>
<dbReference type="eggNOG" id="ENOG502SNND">
    <property type="taxonomic scope" value="Eukaryota"/>
</dbReference>
<dbReference type="GO" id="GO:0016829">
    <property type="term" value="F:lyase activity"/>
    <property type="evidence" value="ECO:0007669"/>
    <property type="project" value="UniProtKB-KW"/>
</dbReference>
<dbReference type="SUPFAM" id="SSF54427">
    <property type="entry name" value="NTF2-like"/>
    <property type="match status" value="1"/>
</dbReference>
<evidence type="ECO:0000259" key="4">
    <source>
        <dbReference type="Pfam" id="PF02982"/>
    </source>
</evidence>
<accession>A0A177A3R4</accession>
<reference evidence="5" key="1">
    <citation type="submission" date="2016-03" db="EMBL/GenBank/DDBJ databases">
        <title>Updated assembly of Pseudogymnoascus destructans, the fungus causing white-nose syndrome of bats.</title>
        <authorList>
            <person name="Palmer J.M."/>
            <person name="Drees K.P."/>
            <person name="Foster J.T."/>
            <person name="Lindner D.L."/>
        </authorList>
    </citation>
    <scope>NUCLEOTIDE SEQUENCE [LARGE SCALE GENOMIC DNA]</scope>
    <source>
        <strain evidence="5">20631-21</strain>
    </source>
</reference>
<dbReference type="Gene3D" id="3.10.450.50">
    <property type="match status" value="1"/>
</dbReference>
<dbReference type="InterPro" id="IPR049884">
    <property type="entry name" value="Scytalone_dh"/>
</dbReference>
<evidence type="ECO:0000256" key="1">
    <source>
        <dbReference type="ARBA" id="ARBA00008584"/>
    </source>
</evidence>
<keyword evidence="3" id="KW-0732">Signal</keyword>
<dbReference type="OrthoDB" id="5281072at2759"/>
<evidence type="ECO:0000256" key="2">
    <source>
        <dbReference type="ARBA" id="ARBA00023239"/>
    </source>
</evidence>
<dbReference type="CDD" id="cd00531">
    <property type="entry name" value="NTF2_like"/>
    <property type="match status" value="1"/>
</dbReference>
<feature type="chain" id="PRO_5008056360" description="Scytalone dehydratase-like domain-containing protein" evidence="3">
    <location>
        <begin position="19"/>
        <end position="209"/>
    </location>
</feature>
<evidence type="ECO:0000256" key="3">
    <source>
        <dbReference type="SAM" id="SignalP"/>
    </source>
</evidence>
<dbReference type="InterPro" id="IPR032710">
    <property type="entry name" value="NTF2-like_dom_sf"/>
</dbReference>
<protein>
    <recommendedName>
        <fullName evidence="4">Scytalone dehydratase-like domain-containing protein</fullName>
    </recommendedName>
</protein>
<proteinExistence type="inferred from homology"/>
<dbReference type="VEuPathDB" id="FungiDB:GMDG_07864"/>
<name>A0A177A3R4_9PEZI</name>